<dbReference type="Proteomes" id="UP001156870">
    <property type="component" value="Unassembled WGS sequence"/>
</dbReference>
<organism evidence="1 2">
    <name type="scientific">Marinibactrum halimedae</name>
    <dbReference type="NCBI Taxonomy" id="1444977"/>
    <lineage>
        <taxon>Bacteria</taxon>
        <taxon>Pseudomonadati</taxon>
        <taxon>Pseudomonadota</taxon>
        <taxon>Gammaproteobacteria</taxon>
        <taxon>Cellvibrionales</taxon>
        <taxon>Cellvibrionaceae</taxon>
        <taxon>Marinibactrum</taxon>
    </lineage>
</organism>
<name>A0AA37TB39_9GAMM</name>
<evidence type="ECO:0000313" key="2">
    <source>
        <dbReference type="Proteomes" id="UP001156870"/>
    </source>
</evidence>
<dbReference type="InterPro" id="IPR015003">
    <property type="entry name" value="DUF1853"/>
</dbReference>
<dbReference type="Pfam" id="PF08907">
    <property type="entry name" value="DUF1853"/>
    <property type="match status" value="1"/>
</dbReference>
<keyword evidence="2" id="KW-1185">Reference proteome</keyword>
<dbReference type="EMBL" id="BSPD01000102">
    <property type="protein sequence ID" value="GLS28153.1"/>
    <property type="molecule type" value="Genomic_DNA"/>
</dbReference>
<comment type="caution">
    <text evidence="1">The sequence shown here is derived from an EMBL/GenBank/DDBJ whole genome shotgun (WGS) entry which is preliminary data.</text>
</comment>
<proteinExistence type="predicted"/>
<dbReference type="AlphaFoldDB" id="A0AA37TB39"/>
<sequence length="436" mass="50020">MDETSDEVDMNFTVLSYRCTVRTHLGEYGLKYTHSFTILSHLINEEVKNQHPKIMTGALTMHSSPFRHPLVRDLAWALLSPNLLSAHALPEGISFLFPTDLFPTDLFPTDLLPTKVPDCHDTQYHKIWTWLKALDERPQTLESHLLTQGSRRIGVQFEQLLAFYFQYGPEANTIADFRQRVQIHQSHSRTPKTIGELDFLWRCQSPEQRIAPEIYKTGSHVEAAVKFYMGNGKRDVDLQDPYQWVGPNRNDRLALKLNKLFDHQLRLSHHDCAQAVISALGIEVLRTYLQLKGRLFLPWRWHLATREECTCVLPDIIASDAELGFWLRFSELSSVMNEAATGNRWAVLTRQGWMSTAVCTLSLDSTPSVSHSSGIEWVSATDDAKATHSALCEHISKYFSTFHRPILIALLTNDAQDDTQWVEQRRYFVTPDDWGV</sequence>
<protein>
    <submittedName>
        <fullName evidence="1">Uncharacterized protein</fullName>
    </submittedName>
</protein>
<gene>
    <name evidence="1" type="ORF">GCM10007877_38720</name>
</gene>
<reference evidence="1 2" key="1">
    <citation type="journal article" date="2014" name="Int. J. Syst. Evol. Microbiol.">
        <title>Complete genome sequence of Corynebacterium casei LMG S-19264T (=DSM 44701T), isolated from a smear-ripened cheese.</title>
        <authorList>
            <consortium name="US DOE Joint Genome Institute (JGI-PGF)"/>
            <person name="Walter F."/>
            <person name="Albersmeier A."/>
            <person name="Kalinowski J."/>
            <person name="Ruckert C."/>
        </authorList>
    </citation>
    <scope>NUCLEOTIDE SEQUENCE [LARGE SCALE GENOMIC DNA]</scope>
    <source>
        <strain evidence="1 2">NBRC 110095</strain>
    </source>
</reference>
<evidence type="ECO:0000313" key="1">
    <source>
        <dbReference type="EMBL" id="GLS28153.1"/>
    </source>
</evidence>
<accession>A0AA37TB39</accession>